<dbReference type="SUPFAM" id="SSF53335">
    <property type="entry name" value="S-adenosyl-L-methionine-dependent methyltransferases"/>
    <property type="match status" value="1"/>
</dbReference>
<dbReference type="PRINTS" id="PR00507">
    <property type="entry name" value="N12N6MTFRASE"/>
</dbReference>
<evidence type="ECO:0000313" key="4">
    <source>
        <dbReference type="Proteomes" id="UP000238164"/>
    </source>
</evidence>
<feature type="compositionally biased region" description="Gly residues" evidence="1">
    <location>
        <begin position="1646"/>
        <end position="1655"/>
    </location>
</feature>
<dbReference type="InterPro" id="IPR027417">
    <property type="entry name" value="P-loop_NTPase"/>
</dbReference>
<protein>
    <submittedName>
        <fullName evidence="3">Putative helicase</fullName>
    </submittedName>
</protein>
<feature type="region of interest" description="Disordered" evidence="1">
    <location>
        <begin position="1630"/>
        <end position="1655"/>
    </location>
</feature>
<evidence type="ECO:0000256" key="1">
    <source>
        <dbReference type="SAM" id="MobiDB-lite"/>
    </source>
</evidence>
<organism evidence="3 4">
    <name type="scientific">Micropruina glycogenica</name>
    <dbReference type="NCBI Taxonomy" id="75385"/>
    <lineage>
        <taxon>Bacteria</taxon>
        <taxon>Bacillati</taxon>
        <taxon>Actinomycetota</taxon>
        <taxon>Actinomycetes</taxon>
        <taxon>Propionibacteriales</taxon>
        <taxon>Nocardioidaceae</taxon>
        <taxon>Micropruina</taxon>
    </lineage>
</organism>
<keyword evidence="4" id="KW-1185">Reference proteome</keyword>
<proteinExistence type="predicted"/>
<reference evidence="3 4" key="1">
    <citation type="submission" date="2018-02" db="EMBL/GenBank/DDBJ databases">
        <authorList>
            <person name="Cohen D.B."/>
            <person name="Kent A.D."/>
        </authorList>
    </citation>
    <scope>NUCLEOTIDE SEQUENCE [LARGE SCALE GENOMIC DNA]</scope>
    <source>
        <strain evidence="3">1</strain>
    </source>
</reference>
<gene>
    <name evidence="3" type="ORF">MPLG2_0935</name>
</gene>
<keyword evidence="3" id="KW-0547">Nucleotide-binding</keyword>
<dbReference type="GO" id="GO:0004386">
    <property type="term" value="F:helicase activity"/>
    <property type="evidence" value="ECO:0007669"/>
    <property type="project" value="UniProtKB-KW"/>
</dbReference>
<dbReference type="SUPFAM" id="SSF52540">
    <property type="entry name" value="P-loop containing nucleoside triphosphate hydrolases"/>
    <property type="match status" value="2"/>
</dbReference>
<evidence type="ECO:0000313" key="3">
    <source>
        <dbReference type="EMBL" id="SPD85971.1"/>
    </source>
</evidence>
<dbReference type="InterPro" id="IPR052933">
    <property type="entry name" value="DNA_Protect_Modify"/>
</dbReference>
<dbReference type="SMART" id="SM00487">
    <property type="entry name" value="DEXDc"/>
    <property type="match status" value="1"/>
</dbReference>
<dbReference type="KEGG" id="mgg:MPLG2_0935"/>
<keyword evidence="3" id="KW-0067">ATP-binding</keyword>
<dbReference type="InterPro" id="IPR001650">
    <property type="entry name" value="Helicase_C-like"/>
</dbReference>
<name>A0A2N9JCW6_9ACTN</name>
<keyword evidence="3" id="KW-0347">Helicase</keyword>
<dbReference type="Proteomes" id="UP000238164">
    <property type="component" value="Chromosome 1"/>
</dbReference>
<dbReference type="PANTHER" id="PTHR41313">
    <property type="entry name" value="ADENINE-SPECIFIC METHYLTRANSFERASE"/>
    <property type="match status" value="1"/>
</dbReference>
<dbReference type="Pfam" id="PF00271">
    <property type="entry name" value="Helicase_C"/>
    <property type="match status" value="1"/>
</dbReference>
<dbReference type="RefSeq" id="WP_105185072.1">
    <property type="nucleotide sequence ID" value="NZ_BAAAGO010000065.1"/>
</dbReference>
<keyword evidence="3" id="KW-0378">Hydrolase</keyword>
<dbReference type="PANTHER" id="PTHR41313:SF1">
    <property type="entry name" value="DNA METHYLASE ADENINE-SPECIFIC DOMAIN-CONTAINING PROTEIN"/>
    <property type="match status" value="1"/>
</dbReference>
<dbReference type="EMBL" id="LT985188">
    <property type="protein sequence ID" value="SPD85971.1"/>
    <property type="molecule type" value="Genomic_DNA"/>
</dbReference>
<sequence>MATATFRPSGQQDLAPSGEKSRIAANLAALELLRTVQAEQRPATADEQRVLARWGGWGAQGVAQVLDENRVEFEPERTRLRELLSPQEYAAARLTTINAHYTDAAVVEQVWRAVEALGFVEGRVLEPGCGAGTFIGYAPVAAAMTGVELDPSTAAIAGLLYPEATIRAESFATTRFPAGHFDAAVGNVPFAEVVLHDPRYNPARLKMHNHFIVKSLQMVRPGGVVAVLTSRWTMDATNPAARTAIADLADLVCAVRLPSKTHWRAAGTEAVTDVLILRRREPDREPAPTGWLATVPVELTGPRGELEMVPLNSYWGEHPQRVLGEPVLEVGLHGFAGLAIRPTVPLEQVPVLLGAQLEAAAAEAHHAGLGMTPRSVEQQTQVAGWVPAVEGAVDGQLIARRDGSFAVIEDGGEVTITVPKTQAVEVRALIELRDTARSLIAAEADSLDDSPGLDQARDHLAMLWRSYVARYGPINRFNPRRSGRTDPETGEEIISRVVPPAVRLVTRSTFGTVVSALEVFDELAQTAQPASLLQHRLIVPRQPVQGVETAADGLAVVLDSLGRVDIGEIAALMGVEPARAIAELGDQVFQVPGTDQWQTRAHYLSGDVRTKLDQARAAEAESPGHYSGHVAVLEAVLPEPIGAGDIAVRLGAVWIPDTDHQQFLAELLNDRHGHVEVTHLTGSQWDVKGPKWGVEATTEWGTRRMPAGTLMGHLIAQRAIVVHDTLADGSRVLNPTETEAAQEKARLMQERFAAWVWEEPERATRLLTEYNRRFNSTVLRDYTADGQRLTLPGLAKSFTPRRHQLSAVARMINEPCVGLFHDVGAGKTAEMIIGATELRRLGLIRKPAVVVPNNMLMQFATDWLQLYPQAKILAASTDDLTADNRRRFVARVATNDWDGVIMTRTAFERLTLTPEHEADYQDRQLDQVREALIAVKHAKGESVSVKRLEKAVLRAEEKLKELRDRVTDPDLHFEYTGIDYLVVDEMHQYKNLATTSAIPDANILGSKRATDLHAKVDYLRHTNGNRVLTGATATPLANSITEMYVVQRYLDPDALNRAGLTDFDSWAATFGEVVTGPELAVAGGGRFKVKNRFARFTNVPELLAMFHAFGDVKTAADLDLPTPLIEARPDGKRIPRPIVVPASDQLLGFITELGRRSDNVSYATAGEDNMLNICTDGRKAALSMRLVDPTSRDNGKIDTAADELARVWKRTRHNRYLDPDTGQDSPNPGSLQIVFCDLATPSNRWNAYHALRDALIARGLPPGSIRFIHDATSDVEKAKLFAACRNGHVAVLIGSTEKMGVGTNIQTRAVHLMDLDAPWRPADVAQRHGRILRQGNQNPEIAITQVITENSFDAYMWQTLERKAAFIDQIMSGRGVNRATGDIGDATLNAAEAKALSSGNPLLLDLAVAEQELARLTRLERAHTTTQHTLATTLTHSQQALESTKARIERLHQMAARTVPTHGTLFALTLASSGRTITDRAEAAAHLDRALAGLREAPVAIGTLGGHHLTASAQTRWDTHGSPWRHTTWSITGDTDLHTTTAWRIGSDGRPVDLGTIARLEHLVAGIPTAFEHATTHSEELQHTIAQARRLHGHPFTFAAELAAARLRYADLTRQLTEQTNQTPAWEVVAPSSAARPITDPPPLGPGRGRGGPAI</sequence>
<dbReference type="Gene3D" id="3.40.50.150">
    <property type="entry name" value="Vaccinia Virus protein VP39"/>
    <property type="match status" value="1"/>
</dbReference>
<accession>A0A2N9JCW6</accession>
<feature type="domain" description="Helicase ATP-binding" evidence="2">
    <location>
        <begin position="796"/>
        <end position="1063"/>
    </location>
</feature>
<dbReference type="CDD" id="cd02440">
    <property type="entry name" value="AdoMet_MTases"/>
    <property type="match status" value="1"/>
</dbReference>
<evidence type="ECO:0000259" key="2">
    <source>
        <dbReference type="SMART" id="SM00487"/>
    </source>
</evidence>
<dbReference type="InterPro" id="IPR029063">
    <property type="entry name" value="SAM-dependent_MTases_sf"/>
</dbReference>
<dbReference type="InterPro" id="IPR014001">
    <property type="entry name" value="Helicase_ATP-bd"/>
</dbReference>
<dbReference type="Gene3D" id="3.40.50.300">
    <property type="entry name" value="P-loop containing nucleotide triphosphate hydrolases"/>
    <property type="match status" value="2"/>
</dbReference>